<dbReference type="SUPFAM" id="SSF52540">
    <property type="entry name" value="P-loop containing nucleoside triphosphate hydrolases"/>
    <property type="match status" value="1"/>
</dbReference>
<dbReference type="SMART" id="SM00382">
    <property type="entry name" value="AAA"/>
    <property type="match status" value="1"/>
</dbReference>
<dbReference type="InterPro" id="IPR036662">
    <property type="entry name" value="PTS_EIIA_man-typ_sf"/>
</dbReference>
<keyword evidence="2" id="KW-0547">Nucleotide-binding</keyword>
<dbReference type="InterPro" id="IPR036634">
    <property type="entry name" value="PRD_sf"/>
</dbReference>
<dbReference type="RefSeq" id="WP_156346777.1">
    <property type="nucleotide sequence ID" value="NZ_CACRTE010000015.1"/>
</dbReference>
<feature type="domain" description="PRD" evidence="6">
    <location>
        <begin position="797"/>
        <end position="903"/>
    </location>
</feature>
<feature type="domain" description="Sigma-54 factor interaction" evidence="4">
    <location>
        <begin position="109"/>
        <end position="325"/>
    </location>
</feature>
<organism evidence="7">
    <name type="scientific">Clostridium innocuum</name>
    <dbReference type="NCBI Taxonomy" id="1522"/>
    <lineage>
        <taxon>Bacteria</taxon>
        <taxon>Bacillati</taxon>
        <taxon>Bacillota</taxon>
        <taxon>Clostridia</taxon>
        <taxon>Eubacteriales</taxon>
        <taxon>Clostridiaceae</taxon>
        <taxon>Clostridium</taxon>
    </lineage>
</organism>
<dbReference type="GO" id="GO:0016020">
    <property type="term" value="C:membrane"/>
    <property type="evidence" value="ECO:0007669"/>
    <property type="project" value="InterPro"/>
</dbReference>
<evidence type="ECO:0000313" key="7">
    <source>
        <dbReference type="EMBL" id="VYS98134.1"/>
    </source>
</evidence>
<evidence type="ECO:0000259" key="4">
    <source>
        <dbReference type="PROSITE" id="PS50045"/>
    </source>
</evidence>
<dbReference type="Gene3D" id="1.10.1790.10">
    <property type="entry name" value="PRD domain"/>
    <property type="match status" value="1"/>
</dbReference>
<dbReference type="InterPro" id="IPR011608">
    <property type="entry name" value="PRD"/>
</dbReference>
<evidence type="ECO:0000259" key="5">
    <source>
        <dbReference type="PROSITE" id="PS51096"/>
    </source>
</evidence>
<protein>
    <submittedName>
        <fullName evidence="7">PRD domain protein</fullName>
    </submittedName>
</protein>
<dbReference type="Gene3D" id="3.40.50.510">
    <property type="entry name" value="Phosphotransferase system, mannose-type IIA component"/>
    <property type="match status" value="1"/>
</dbReference>
<dbReference type="PROSITE" id="PS00675">
    <property type="entry name" value="SIGMA54_INTERACT_1"/>
    <property type="match status" value="1"/>
</dbReference>
<dbReference type="GO" id="GO:0005524">
    <property type="term" value="F:ATP binding"/>
    <property type="evidence" value="ECO:0007669"/>
    <property type="project" value="UniProtKB-KW"/>
</dbReference>
<dbReference type="EMBL" id="CACRTE010000015">
    <property type="protein sequence ID" value="VYS98134.1"/>
    <property type="molecule type" value="Genomic_DNA"/>
</dbReference>
<dbReference type="CDD" id="cd00009">
    <property type="entry name" value="AAA"/>
    <property type="match status" value="1"/>
</dbReference>
<dbReference type="SUPFAM" id="SSF53062">
    <property type="entry name" value="PTS system fructose IIA component-like"/>
    <property type="match status" value="1"/>
</dbReference>
<evidence type="ECO:0000259" key="6">
    <source>
        <dbReference type="PROSITE" id="PS51372"/>
    </source>
</evidence>
<evidence type="ECO:0000256" key="1">
    <source>
        <dbReference type="ARBA" id="ARBA00022679"/>
    </source>
</evidence>
<dbReference type="InterPro" id="IPR027417">
    <property type="entry name" value="P-loop_NTPase"/>
</dbReference>
<feature type="domain" description="PTS EIIA type-4" evidence="5">
    <location>
        <begin position="542"/>
        <end position="676"/>
    </location>
</feature>
<accession>A0A6N2SYA6</accession>
<dbReference type="InterPro" id="IPR004701">
    <property type="entry name" value="PTS_EIIA_man-typ"/>
</dbReference>
<evidence type="ECO:0000256" key="2">
    <source>
        <dbReference type="ARBA" id="ARBA00022741"/>
    </source>
</evidence>
<name>A0A6N2SYA6_CLOIN</name>
<dbReference type="InterPro" id="IPR025662">
    <property type="entry name" value="Sigma_54_int_dom_ATP-bd_1"/>
</dbReference>
<dbReference type="GO" id="GO:0006355">
    <property type="term" value="P:regulation of DNA-templated transcription"/>
    <property type="evidence" value="ECO:0007669"/>
    <property type="project" value="InterPro"/>
</dbReference>
<dbReference type="Pfam" id="PF00874">
    <property type="entry name" value="PRD"/>
    <property type="match status" value="1"/>
</dbReference>
<keyword evidence="3" id="KW-0067">ATP-binding</keyword>
<dbReference type="InterPro" id="IPR013317">
    <property type="entry name" value="DnaA_dom"/>
</dbReference>
<reference evidence="7" key="1">
    <citation type="submission" date="2019-11" db="EMBL/GenBank/DDBJ databases">
        <authorList>
            <person name="Feng L."/>
        </authorList>
    </citation>
    <scope>NUCLEOTIDE SEQUENCE</scope>
    <source>
        <strain evidence="7">CinnocuumLFYP12</strain>
    </source>
</reference>
<dbReference type="PROSITE" id="PS51096">
    <property type="entry name" value="PTS_EIIA_TYPE_4"/>
    <property type="match status" value="1"/>
</dbReference>
<dbReference type="Pfam" id="PF00308">
    <property type="entry name" value="Bac_DnaA"/>
    <property type="match status" value="1"/>
</dbReference>
<gene>
    <name evidence="7" type="ORF">CILFYP12_01048</name>
</gene>
<dbReference type="GO" id="GO:0016740">
    <property type="term" value="F:transferase activity"/>
    <property type="evidence" value="ECO:0007669"/>
    <property type="project" value="UniProtKB-KW"/>
</dbReference>
<dbReference type="PROSITE" id="PS50045">
    <property type="entry name" value="SIGMA54_INTERACT_4"/>
    <property type="match status" value="1"/>
</dbReference>
<dbReference type="GO" id="GO:0009401">
    <property type="term" value="P:phosphoenolpyruvate-dependent sugar phosphotransferase system"/>
    <property type="evidence" value="ECO:0007669"/>
    <property type="project" value="InterPro"/>
</dbReference>
<dbReference type="InterPro" id="IPR003593">
    <property type="entry name" value="AAA+_ATPase"/>
</dbReference>
<dbReference type="PROSITE" id="PS51372">
    <property type="entry name" value="PRD_2"/>
    <property type="match status" value="1"/>
</dbReference>
<dbReference type="InterPro" id="IPR002078">
    <property type="entry name" value="Sigma_54_int"/>
</dbReference>
<dbReference type="AlphaFoldDB" id="A0A6N2SYA6"/>
<dbReference type="PANTHER" id="PTHR32071">
    <property type="entry name" value="TRANSCRIPTIONAL REGULATORY PROTEIN"/>
    <property type="match status" value="1"/>
</dbReference>
<proteinExistence type="predicted"/>
<dbReference type="PANTHER" id="PTHR32071:SF38">
    <property type="entry name" value="PSP OPERON TRANSCRIPTIONAL ACTIVATOR"/>
    <property type="match status" value="1"/>
</dbReference>
<evidence type="ECO:0000256" key="3">
    <source>
        <dbReference type="ARBA" id="ARBA00022840"/>
    </source>
</evidence>
<keyword evidence="1" id="KW-0808">Transferase</keyword>
<sequence>MIENTKKEIYSYVKSISNRITIDNITLFSTANIANELKLSRNLVSQYLNQLHKEYKLIKINTRPVYFLDFETLTMKYQLVDLKWEYLSIEEIFNVLNNAKEKYADFNKAIGKDNSLSYCIEQAITAVTYPSNGLPILIFGESGSGKTFISSLISEYALNNKIIQKGEDIIYVNCMRYQNNSINFIKLINKIIEQEKKRKLIITFDDIHLLETEAIEKILAILEGKSSAFHTTAISHQYILTCSTRLDENIRQKLTARIPIILNLPSLDERLLNEKKIFIQYFFTEEEKKIKYKISISNHVLNLLINFNFIDNINGLRNAIQLSVANAYVKMNPNSSTEMNVFVHNLPDLLISSRTIDTIKDEETNMIRINKDFNTTQTNETLNFFNTMLETYIAFSENTLSFNGFISQCFRKISDYYEYLMFDNKYSNSRIKAIENVTNTIVNEIEDTYHLYFPATFQHALASSIFTRLQMHSKFMSFEEQNAKLIESFYQTVCETLSKEGIIADEITNLTFLKLDFKMSNLEKIIITLSIHVYNHNIHNTETLGIIIAHGYLSASSIADTTNSLLGYHLFESCDMPLTMQMPEVAEKVKKLMNVKRNVRNLVLMVDMGSLEHLGENLDSLYNINIGIVNNISTGLAINIGQKILANVSLEHIMKESCNEHLINYKIIINTKRDKAVLFTSENGNIINERLVDLFKKSLPRKTGIHIIPYDYKTLLDEGDKSFIFNSHEILFICGTLNPNVTSVPFIGLDSFLNTSELSKIASILYSYMNKTELIQFQENLLLNFSMQNVVGYLTILDAQNVIKTVNTALAVLQKKLHIKMDFSTSIGLIIHISCMIERLVTHTAVEAEIDFKDINDNQKHYLSIILESLKSISYTYGVKIPMNEALYIYDYINEFLNDSDIAV</sequence>
<dbReference type="SUPFAM" id="SSF63520">
    <property type="entry name" value="PTS-regulatory domain, PRD"/>
    <property type="match status" value="1"/>
</dbReference>
<dbReference type="Gene3D" id="3.40.50.300">
    <property type="entry name" value="P-loop containing nucleotide triphosphate hydrolases"/>
    <property type="match status" value="1"/>
</dbReference>